<protein>
    <submittedName>
        <fullName evidence="1">Uncharacterized protein</fullName>
    </submittedName>
</protein>
<proteinExistence type="predicted"/>
<reference evidence="1" key="1">
    <citation type="submission" date="2013-04" db="EMBL/GenBank/DDBJ databases">
        <title>The genome sequencing project of 58 acetic acid bacteria.</title>
        <authorList>
            <person name="Okamoto-Kainuma A."/>
            <person name="Ishikawa M."/>
            <person name="Umino S."/>
            <person name="Koizumi Y."/>
            <person name="Shiwa Y."/>
            <person name="Yoshikawa H."/>
            <person name="Matsutani M."/>
            <person name="Matsushita K."/>
        </authorList>
    </citation>
    <scope>NUCLEOTIDE SEQUENCE</scope>
    <source>
        <strain evidence="1">NRIC 0228</strain>
    </source>
</reference>
<accession>A0ABQ0QA46</accession>
<name>A0ABQ0QA46_9PROT</name>
<evidence type="ECO:0000313" key="2">
    <source>
        <dbReference type="Proteomes" id="UP001061070"/>
    </source>
</evidence>
<gene>
    <name evidence="1" type="ORF">AA0228_1069</name>
</gene>
<organism evidence="1 2">
    <name type="scientific">Gluconobacter frateurii NRIC 0228</name>
    <dbReference type="NCBI Taxonomy" id="1307946"/>
    <lineage>
        <taxon>Bacteria</taxon>
        <taxon>Pseudomonadati</taxon>
        <taxon>Pseudomonadota</taxon>
        <taxon>Alphaproteobacteria</taxon>
        <taxon>Acetobacterales</taxon>
        <taxon>Acetobacteraceae</taxon>
        <taxon>Gluconobacter</taxon>
    </lineage>
</organism>
<dbReference type="EMBL" id="BAQW01000004">
    <property type="protein sequence ID" value="GBR10535.1"/>
    <property type="molecule type" value="Genomic_DNA"/>
</dbReference>
<dbReference type="Proteomes" id="UP001061070">
    <property type="component" value="Unassembled WGS sequence"/>
</dbReference>
<sequence>MQRLSHNYHVTTVTTVTWGDMIVTIRLKDSTAFRRISFHYDRIASQYVTLRIGAGDGGAL</sequence>
<keyword evidence="2" id="KW-1185">Reference proteome</keyword>
<comment type="caution">
    <text evidence="1">The sequence shown here is derived from an EMBL/GenBank/DDBJ whole genome shotgun (WGS) entry which is preliminary data.</text>
</comment>
<evidence type="ECO:0000313" key="1">
    <source>
        <dbReference type="EMBL" id="GBR10535.1"/>
    </source>
</evidence>